<keyword evidence="1" id="KW-1133">Transmembrane helix</keyword>
<feature type="transmembrane region" description="Helical" evidence="1">
    <location>
        <begin position="56"/>
        <end position="85"/>
    </location>
</feature>
<dbReference type="Proteomes" id="UP000237423">
    <property type="component" value="Unassembled WGS sequence"/>
</dbReference>
<keyword evidence="1" id="KW-0472">Membrane</keyword>
<feature type="domain" description="Zinc-ribbon" evidence="2">
    <location>
        <begin position="2"/>
        <end position="23"/>
    </location>
</feature>
<name>A0A2S5CQB0_9GAMM</name>
<dbReference type="Pfam" id="PF13240">
    <property type="entry name" value="Zn_Ribbon_1"/>
    <property type="match status" value="1"/>
</dbReference>
<evidence type="ECO:0000313" key="3">
    <source>
        <dbReference type="EMBL" id="POZ53009.1"/>
    </source>
</evidence>
<dbReference type="InterPro" id="IPR026870">
    <property type="entry name" value="Zinc_ribbon_dom"/>
</dbReference>
<protein>
    <recommendedName>
        <fullName evidence="2">Zinc-ribbon domain-containing protein</fullName>
    </recommendedName>
</protein>
<accession>A0A2S5CQB0</accession>
<reference evidence="3 4" key="1">
    <citation type="submission" date="2017-11" db="EMBL/GenBank/DDBJ databases">
        <title>Draft Genome Sequence of Methylobacter psychrotolerans Sph1T, an Obligate Methanotroph from Low-Temperature Environments.</title>
        <authorList>
            <person name="Oshkin I.Y."/>
            <person name="Miroshnikov K."/>
            <person name="Belova S.E."/>
            <person name="Korzhenkov A."/>
            <person name="Toshchakov S.V."/>
            <person name="Dedysh S.N."/>
        </authorList>
    </citation>
    <scope>NUCLEOTIDE SEQUENCE [LARGE SCALE GENOMIC DNA]</scope>
    <source>
        <strain evidence="3 4">Sph1</strain>
    </source>
</reference>
<evidence type="ECO:0000256" key="1">
    <source>
        <dbReference type="SAM" id="Phobius"/>
    </source>
</evidence>
<keyword evidence="1" id="KW-0812">Transmembrane</keyword>
<evidence type="ECO:0000313" key="4">
    <source>
        <dbReference type="Proteomes" id="UP000237423"/>
    </source>
</evidence>
<sequence>MFCRNCGTKNQAVALFCKNCGHSMDTNNITAHNTPASTQNAQPNHKFPLLESVKRVFFYIGEIILSLIVSLLVLYAVGWVIVYFAKK</sequence>
<organism evidence="3 4">
    <name type="scientific">Methylovulum psychrotolerans</name>
    <dbReference type="NCBI Taxonomy" id="1704499"/>
    <lineage>
        <taxon>Bacteria</taxon>
        <taxon>Pseudomonadati</taxon>
        <taxon>Pseudomonadota</taxon>
        <taxon>Gammaproteobacteria</taxon>
        <taxon>Methylococcales</taxon>
        <taxon>Methylococcaceae</taxon>
        <taxon>Methylovulum</taxon>
    </lineage>
</organism>
<evidence type="ECO:0000259" key="2">
    <source>
        <dbReference type="Pfam" id="PF13240"/>
    </source>
</evidence>
<proteinExistence type="predicted"/>
<comment type="caution">
    <text evidence="3">The sequence shown here is derived from an EMBL/GenBank/DDBJ whole genome shotgun (WGS) entry which is preliminary data.</text>
</comment>
<gene>
    <name evidence="3" type="ORF">AADEFJLK_00018</name>
</gene>
<dbReference type="EMBL" id="PGFZ01000001">
    <property type="protein sequence ID" value="POZ53009.1"/>
    <property type="molecule type" value="Genomic_DNA"/>
</dbReference>
<dbReference type="AlphaFoldDB" id="A0A2S5CQB0"/>